<comment type="caution">
    <text evidence="1">The sequence shown here is derived from an EMBL/GenBank/DDBJ whole genome shotgun (WGS) entry which is preliminary data.</text>
</comment>
<evidence type="ECO:0000313" key="1">
    <source>
        <dbReference type="EMBL" id="RKD76224.1"/>
    </source>
</evidence>
<dbReference type="PANTHER" id="PTHR31891">
    <property type="entry name" value="FORMAMIDASE C869.04-RELATED"/>
    <property type="match status" value="1"/>
</dbReference>
<dbReference type="GO" id="GO:0016811">
    <property type="term" value="F:hydrolase activity, acting on carbon-nitrogen (but not peptide) bonds, in linear amides"/>
    <property type="evidence" value="ECO:0007669"/>
    <property type="project" value="InterPro"/>
</dbReference>
<dbReference type="Gene3D" id="2.60.120.580">
    <property type="entry name" value="Acetamidase/Formamidase-like domains"/>
    <property type="match status" value="2"/>
</dbReference>
<gene>
    <name evidence="1" type="ORF">ATL39_0437</name>
</gene>
<accession>A0A419V7Y2</accession>
<dbReference type="InterPro" id="IPR004304">
    <property type="entry name" value="FmdA_AmdA"/>
</dbReference>
<organism evidence="1 2">
    <name type="scientific">Sinobaca qinghaiensis</name>
    <dbReference type="NCBI Taxonomy" id="342944"/>
    <lineage>
        <taxon>Bacteria</taxon>
        <taxon>Bacillati</taxon>
        <taxon>Bacillota</taxon>
        <taxon>Bacilli</taxon>
        <taxon>Bacillales</taxon>
        <taxon>Sporolactobacillaceae</taxon>
        <taxon>Sinobaca</taxon>
    </lineage>
</organism>
<reference evidence="1 2" key="1">
    <citation type="submission" date="2018-09" db="EMBL/GenBank/DDBJ databases">
        <title>Genomic Encyclopedia of Archaeal and Bacterial Type Strains, Phase II (KMG-II): from individual species to whole genera.</title>
        <authorList>
            <person name="Goeker M."/>
        </authorList>
    </citation>
    <scope>NUCLEOTIDE SEQUENCE [LARGE SCALE GENOMIC DNA]</scope>
    <source>
        <strain evidence="1 2">DSM 17008</strain>
    </source>
</reference>
<dbReference type="PANTHER" id="PTHR31891:SF1">
    <property type="entry name" value="FORMAMIDASE C869.04-RELATED"/>
    <property type="match status" value="1"/>
</dbReference>
<keyword evidence="2" id="KW-1185">Reference proteome</keyword>
<dbReference type="AlphaFoldDB" id="A0A419V7Y2"/>
<proteinExistence type="predicted"/>
<name>A0A419V7Y2_9BACL</name>
<evidence type="ECO:0000313" key="2">
    <source>
        <dbReference type="Proteomes" id="UP000285120"/>
    </source>
</evidence>
<sequence>METVAKENMFYSFSKDREAAVTVPSGTTLTLETYDCFENQVTEEGDNYGEIDWDRINPATGPVYIEEAEPGDCLKVTINKIELADYGMMAVGKGLGVMKEEMEDLIFKKIPLQQNKGDFGYGISLDLNPMIGVIGVAPEGEAVSNGTPGDHGGNMDNKKIEEGAVLYFPVSAPGALFGLGDMHAAMGDGEVGVTGIEAAGRATVTFEVIKNKQLSMPLLENETEIGVISSAATLEEGIHRATSFLAGLLARESDMDKNNAVMFLSAAGQVEVCQVVDPLVTVRMMLQKKDLEPLKISFL</sequence>
<protein>
    <submittedName>
        <fullName evidence="1">Amidase</fullName>
    </submittedName>
</protein>
<dbReference type="EMBL" id="RAPK01000006">
    <property type="protein sequence ID" value="RKD76224.1"/>
    <property type="molecule type" value="Genomic_DNA"/>
</dbReference>
<dbReference type="SUPFAM" id="SSF141130">
    <property type="entry name" value="Acetamidase/Formamidase-like"/>
    <property type="match status" value="1"/>
</dbReference>
<dbReference type="Gene3D" id="3.10.28.20">
    <property type="entry name" value="Acetamidase/Formamidase-like domains"/>
    <property type="match status" value="1"/>
</dbReference>
<dbReference type="Proteomes" id="UP000285120">
    <property type="component" value="Unassembled WGS sequence"/>
</dbReference>
<dbReference type="OrthoDB" id="9811740at2"/>
<dbReference type="RefSeq" id="WP_120191637.1">
    <property type="nucleotide sequence ID" value="NZ_RAPK01000006.1"/>
</dbReference>
<dbReference type="Pfam" id="PF03069">
    <property type="entry name" value="FmdA_AmdA"/>
    <property type="match status" value="2"/>
</dbReference>